<evidence type="ECO:0000259" key="5">
    <source>
        <dbReference type="PROSITE" id="PS50893"/>
    </source>
</evidence>
<dbReference type="GO" id="GO:0016887">
    <property type="term" value="F:ATP hydrolysis activity"/>
    <property type="evidence" value="ECO:0007669"/>
    <property type="project" value="InterPro"/>
</dbReference>
<dbReference type="Pfam" id="PF00005">
    <property type="entry name" value="ABC_tran"/>
    <property type="match status" value="1"/>
</dbReference>
<evidence type="ECO:0000313" key="6">
    <source>
        <dbReference type="EMBL" id="GAH21152.1"/>
    </source>
</evidence>
<evidence type="ECO:0000256" key="2">
    <source>
        <dbReference type="ARBA" id="ARBA00022448"/>
    </source>
</evidence>
<dbReference type="InterPro" id="IPR027417">
    <property type="entry name" value="P-loop_NTPase"/>
</dbReference>
<dbReference type="AlphaFoldDB" id="X1DLT1"/>
<evidence type="ECO:0000256" key="4">
    <source>
        <dbReference type="ARBA" id="ARBA00022840"/>
    </source>
</evidence>
<dbReference type="InterPro" id="IPR017911">
    <property type="entry name" value="MacB-like_ATP-bd"/>
</dbReference>
<dbReference type="PANTHER" id="PTHR42798">
    <property type="entry name" value="LIPOPROTEIN-RELEASING SYSTEM ATP-BINDING PROTEIN LOLD"/>
    <property type="match status" value="1"/>
</dbReference>
<feature type="domain" description="ABC transporter" evidence="5">
    <location>
        <begin position="11"/>
        <end position="252"/>
    </location>
</feature>
<comment type="similarity">
    <text evidence="1">Belongs to the ABC transporter superfamily.</text>
</comment>
<dbReference type="GO" id="GO:0098796">
    <property type="term" value="C:membrane protein complex"/>
    <property type="evidence" value="ECO:0007669"/>
    <property type="project" value="UniProtKB-ARBA"/>
</dbReference>
<dbReference type="InterPro" id="IPR020603">
    <property type="entry name" value="MraZ_dom"/>
</dbReference>
<evidence type="ECO:0000256" key="1">
    <source>
        <dbReference type="ARBA" id="ARBA00005417"/>
    </source>
</evidence>
<keyword evidence="2" id="KW-0813">Transport</keyword>
<protein>
    <recommendedName>
        <fullName evidence="5">ABC transporter domain-containing protein</fullName>
    </recommendedName>
</protein>
<sequence length="301" mass="33892">MVSSQGDSYYIICEDLFKIYKIADLEVVALRGLDLKVKLGELMAIVGVSGSGKTTLLNILGGLDIPTAGKVIVGKRDLLKMSSRDLVTYRQRNVGFVWQQVGGNLIPYLSAFQNVELPLILLGWPQRKRRRRAQEMLEAVGLAARLHYRPDRLSGGEQQRVAIAVALANNPPLLLADEPSGELDSQTAESIFDVFRSLNEAYGVTIVIVTHDIRITDKVDRVVTIRDGRTSLETIREPRFRQPDAGPRRTLDEFVVLDKAGRLQLPRDYIDKLNLKERVRVLLADDHIAVWPEESQKREDR</sequence>
<evidence type="ECO:0000256" key="3">
    <source>
        <dbReference type="ARBA" id="ARBA00022741"/>
    </source>
</evidence>
<keyword evidence="3" id="KW-0547">Nucleotide-binding</keyword>
<dbReference type="EMBL" id="BARU01000479">
    <property type="protein sequence ID" value="GAH21152.1"/>
    <property type="molecule type" value="Genomic_DNA"/>
</dbReference>
<dbReference type="InterPro" id="IPR003439">
    <property type="entry name" value="ABC_transporter-like_ATP-bd"/>
</dbReference>
<dbReference type="CDD" id="cd03255">
    <property type="entry name" value="ABC_MJ0796_LolCDE_FtsE"/>
    <property type="match status" value="1"/>
</dbReference>
<dbReference type="Gene3D" id="3.40.50.300">
    <property type="entry name" value="P-loop containing nucleotide triphosphate hydrolases"/>
    <property type="match status" value="1"/>
</dbReference>
<dbReference type="FunFam" id="3.40.50.300:FF:000032">
    <property type="entry name" value="Export ABC transporter ATP-binding protein"/>
    <property type="match status" value="1"/>
</dbReference>
<proteinExistence type="inferred from homology"/>
<comment type="caution">
    <text evidence="6">The sequence shown here is derived from an EMBL/GenBank/DDBJ whole genome shotgun (WGS) entry which is preliminary data.</text>
</comment>
<dbReference type="GO" id="GO:0005524">
    <property type="term" value="F:ATP binding"/>
    <property type="evidence" value="ECO:0007669"/>
    <property type="project" value="UniProtKB-KW"/>
</dbReference>
<name>X1DLT1_9ZZZZ</name>
<gene>
    <name evidence="6" type="ORF">S03H2_01601</name>
</gene>
<accession>X1DLT1</accession>
<organism evidence="6">
    <name type="scientific">marine sediment metagenome</name>
    <dbReference type="NCBI Taxonomy" id="412755"/>
    <lineage>
        <taxon>unclassified sequences</taxon>
        <taxon>metagenomes</taxon>
        <taxon>ecological metagenomes</taxon>
    </lineage>
</organism>
<dbReference type="PANTHER" id="PTHR42798:SF2">
    <property type="entry name" value="ABC TRANSPORTER ATP-BINDING PROTEIN MG467-RELATED"/>
    <property type="match status" value="1"/>
</dbReference>
<dbReference type="InterPro" id="IPR003593">
    <property type="entry name" value="AAA+_ATPase"/>
</dbReference>
<dbReference type="SUPFAM" id="SSF52540">
    <property type="entry name" value="P-loop containing nucleoside triphosphate hydrolases"/>
    <property type="match status" value="1"/>
</dbReference>
<reference evidence="6" key="1">
    <citation type="journal article" date="2014" name="Front. Microbiol.">
        <title>High frequency of phylogenetically diverse reductive dehalogenase-homologous genes in deep subseafloor sedimentary metagenomes.</title>
        <authorList>
            <person name="Kawai M."/>
            <person name="Futagami T."/>
            <person name="Toyoda A."/>
            <person name="Takaki Y."/>
            <person name="Nishi S."/>
            <person name="Hori S."/>
            <person name="Arai W."/>
            <person name="Tsubouchi T."/>
            <person name="Morono Y."/>
            <person name="Uchiyama I."/>
            <person name="Ito T."/>
            <person name="Fujiyama A."/>
            <person name="Inagaki F."/>
            <person name="Takami H."/>
        </authorList>
    </citation>
    <scope>NUCLEOTIDE SEQUENCE</scope>
    <source>
        <strain evidence="6">Expedition CK06-06</strain>
    </source>
</reference>
<dbReference type="Pfam" id="PF02381">
    <property type="entry name" value="MraZ"/>
    <property type="match status" value="1"/>
</dbReference>
<dbReference type="PROSITE" id="PS00211">
    <property type="entry name" value="ABC_TRANSPORTER_1"/>
    <property type="match status" value="1"/>
</dbReference>
<dbReference type="SMART" id="SM00382">
    <property type="entry name" value="AAA"/>
    <property type="match status" value="1"/>
</dbReference>
<keyword evidence="4" id="KW-0067">ATP-binding</keyword>
<dbReference type="GO" id="GO:0022857">
    <property type="term" value="F:transmembrane transporter activity"/>
    <property type="evidence" value="ECO:0007669"/>
    <property type="project" value="UniProtKB-ARBA"/>
</dbReference>
<dbReference type="InterPro" id="IPR017871">
    <property type="entry name" value="ABC_transporter-like_CS"/>
</dbReference>
<dbReference type="PROSITE" id="PS50893">
    <property type="entry name" value="ABC_TRANSPORTER_2"/>
    <property type="match status" value="1"/>
</dbReference>